<feature type="signal peptide" evidence="2">
    <location>
        <begin position="1"/>
        <end position="28"/>
    </location>
</feature>
<keyword evidence="1" id="KW-1133">Transmembrane helix</keyword>
<sequence>MNQGRRSSYTSLIFISVLLLCYFGQGFGDDRVPRCGFRGGCVRDGSQQGQPCPDPSNTEVPHREISSPKMLTTSAQYIKQICPYLVGQETCCDDDQVLLMYNNFKTIDSLFGDCSLCSTNIKRFWCEYTCSVYQDYFVDSFEQERVEEVDFPVLIQKVRVESSVVCDLYNSCKKNPFVTSLASGQSAVGFLEFMGSNAVQTGKVKISFDFTNDPEDTLFMDMYPCDLDVDGILDGYKVKQCTCNYCEAACTPVKGSAFPGFFDGFSIIIIVIVYVSLVILSIIIFFVKKKWLSSDDEEETFSEDGNDSQRDNLLNGSKDSNTFLFGSDQNNTISHGASIGKINKSSIDKSVDRSVNVGN</sequence>
<gene>
    <name evidence="4" type="ORF">ECRASSUSDP1_LOCUS15185</name>
</gene>
<dbReference type="PANTHER" id="PTHR45727:SF2">
    <property type="entry name" value="NPC INTRACELLULAR CHOLESTEROL TRANSPORTER 1"/>
    <property type="match status" value="1"/>
</dbReference>
<dbReference type="Proteomes" id="UP001295684">
    <property type="component" value="Unassembled WGS sequence"/>
</dbReference>
<dbReference type="Pfam" id="PF16414">
    <property type="entry name" value="NPC1_N"/>
    <property type="match status" value="1"/>
</dbReference>
<dbReference type="GO" id="GO:0015918">
    <property type="term" value="P:sterol transport"/>
    <property type="evidence" value="ECO:0007669"/>
    <property type="project" value="TreeGrafter"/>
</dbReference>
<proteinExistence type="predicted"/>
<protein>
    <recommendedName>
        <fullName evidence="3">Niemann-Pick C1 N-terminal domain-containing protein</fullName>
    </recommendedName>
</protein>
<evidence type="ECO:0000259" key="3">
    <source>
        <dbReference type="Pfam" id="PF16414"/>
    </source>
</evidence>
<feature type="domain" description="Niemann-Pick C1 N-terminal" evidence="3">
    <location>
        <begin position="34"/>
        <end position="252"/>
    </location>
</feature>
<evidence type="ECO:0000256" key="1">
    <source>
        <dbReference type="SAM" id="Phobius"/>
    </source>
</evidence>
<feature type="chain" id="PRO_5042144769" description="Niemann-Pick C1 N-terminal domain-containing protein" evidence="2">
    <location>
        <begin position="29"/>
        <end position="359"/>
    </location>
</feature>
<organism evidence="4 5">
    <name type="scientific">Euplotes crassus</name>
    <dbReference type="NCBI Taxonomy" id="5936"/>
    <lineage>
        <taxon>Eukaryota</taxon>
        <taxon>Sar</taxon>
        <taxon>Alveolata</taxon>
        <taxon>Ciliophora</taxon>
        <taxon>Intramacronucleata</taxon>
        <taxon>Spirotrichea</taxon>
        <taxon>Hypotrichia</taxon>
        <taxon>Euplotida</taxon>
        <taxon>Euplotidae</taxon>
        <taxon>Moneuplotes</taxon>
    </lineage>
</organism>
<dbReference type="PANTHER" id="PTHR45727">
    <property type="entry name" value="NPC INTRACELLULAR CHOLESTEROL TRANSPORTER 1"/>
    <property type="match status" value="1"/>
</dbReference>
<comment type="caution">
    <text evidence="4">The sequence shown here is derived from an EMBL/GenBank/DDBJ whole genome shotgun (WGS) entry which is preliminary data.</text>
</comment>
<keyword evidence="1" id="KW-0812">Transmembrane</keyword>
<accession>A0AAD2CXE8</accession>
<dbReference type="GO" id="GO:0016020">
    <property type="term" value="C:membrane"/>
    <property type="evidence" value="ECO:0007669"/>
    <property type="project" value="TreeGrafter"/>
</dbReference>
<keyword evidence="1" id="KW-0472">Membrane</keyword>
<dbReference type="GO" id="GO:0032934">
    <property type="term" value="F:sterol binding"/>
    <property type="evidence" value="ECO:0007669"/>
    <property type="project" value="TreeGrafter"/>
</dbReference>
<name>A0AAD2CXE8_EUPCR</name>
<evidence type="ECO:0000313" key="5">
    <source>
        <dbReference type="Proteomes" id="UP001295684"/>
    </source>
</evidence>
<evidence type="ECO:0000256" key="2">
    <source>
        <dbReference type="SAM" id="SignalP"/>
    </source>
</evidence>
<reference evidence="4" key="1">
    <citation type="submission" date="2023-07" db="EMBL/GenBank/DDBJ databases">
        <authorList>
            <consortium name="AG Swart"/>
            <person name="Singh M."/>
            <person name="Singh A."/>
            <person name="Seah K."/>
            <person name="Emmerich C."/>
        </authorList>
    </citation>
    <scope>NUCLEOTIDE SEQUENCE</scope>
    <source>
        <strain evidence="4">DP1</strain>
    </source>
</reference>
<dbReference type="InterPro" id="IPR032190">
    <property type="entry name" value="NPC1_N"/>
</dbReference>
<dbReference type="AlphaFoldDB" id="A0AAD2CXE8"/>
<evidence type="ECO:0000313" key="4">
    <source>
        <dbReference type="EMBL" id="CAI2373836.1"/>
    </source>
</evidence>
<keyword evidence="2" id="KW-0732">Signal</keyword>
<keyword evidence="5" id="KW-1185">Reference proteome</keyword>
<feature type="transmembrane region" description="Helical" evidence="1">
    <location>
        <begin position="264"/>
        <end position="287"/>
    </location>
</feature>
<dbReference type="EMBL" id="CAMPGE010015201">
    <property type="protein sequence ID" value="CAI2373836.1"/>
    <property type="molecule type" value="Genomic_DNA"/>
</dbReference>